<keyword evidence="3 6" id="KW-0732">Signal</keyword>
<protein>
    <recommendedName>
        <fullName evidence="11">RagB/SusD family nutrient uptake outer membrane protein</fullName>
    </recommendedName>
</protein>
<name>A0A0H4VL33_9BACT</name>
<evidence type="ECO:0000259" key="8">
    <source>
        <dbReference type="Pfam" id="PF14322"/>
    </source>
</evidence>
<dbReference type="EMBL" id="CP010777">
    <property type="protein sequence ID" value="AKQ44484.1"/>
    <property type="molecule type" value="Genomic_DNA"/>
</dbReference>
<dbReference type="OrthoDB" id="9792139at2"/>
<proteinExistence type="inferred from homology"/>
<keyword evidence="10" id="KW-1185">Reference proteome</keyword>
<dbReference type="Proteomes" id="UP000036458">
    <property type="component" value="Chromosome"/>
</dbReference>
<comment type="similarity">
    <text evidence="2">Belongs to the SusD family.</text>
</comment>
<feature type="domain" description="SusD-like N-terminal" evidence="8">
    <location>
        <begin position="62"/>
        <end position="238"/>
    </location>
</feature>
<dbReference type="PROSITE" id="PS51257">
    <property type="entry name" value="PROKAR_LIPOPROTEIN"/>
    <property type="match status" value="1"/>
</dbReference>
<evidence type="ECO:0000256" key="1">
    <source>
        <dbReference type="ARBA" id="ARBA00004442"/>
    </source>
</evidence>
<evidence type="ECO:0000256" key="2">
    <source>
        <dbReference type="ARBA" id="ARBA00006275"/>
    </source>
</evidence>
<dbReference type="InterPro" id="IPR012944">
    <property type="entry name" value="SusD_RagB_dom"/>
</dbReference>
<evidence type="ECO:0000256" key="4">
    <source>
        <dbReference type="ARBA" id="ARBA00023136"/>
    </source>
</evidence>
<dbReference type="GO" id="GO:0009279">
    <property type="term" value="C:cell outer membrane"/>
    <property type="evidence" value="ECO:0007669"/>
    <property type="project" value="UniProtKB-SubCell"/>
</dbReference>
<dbReference type="Gene3D" id="1.25.40.390">
    <property type="match status" value="1"/>
</dbReference>
<dbReference type="CDD" id="cd08977">
    <property type="entry name" value="SusD"/>
    <property type="match status" value="1"/>
</dbReference>
<dbReference type="Pfam" id="PF07980">
    <property type="entry name" value="SusD_RagB"/>
    <property type="match status" value="1"/>
</dbReference>
<dbReference type="SUPFAM" id="SSF48452">
    <property type="entry name" value="TPR-like"/>
    <property type="match status" value="1"/>
</dbReference>
<dbReference type="STRING" id="1379910.TH63_00690"/>
<evidence type="ECO:0000256" key="3">
    <source>
        <dbReference type="ARBA" id="ARBA00022729"/>
    </source>
</evidence>
<evidence type="ECO:0000313" key="9">
    <source>
        <dbReference type="EMBL" id="AKQ44484.1"/>
    </source>
</evidence>
<reference evidence="9 10" key="1">
    <citation type="submission" date="2015-01" db="EMBL/GenBank/DDBJ databases">
        <title>Rufibacter sp./DG31D/ whole genome sequencing.</title>
        <authorList>
            <person name="Kim M.K."/>
            <person name="Srinivasan S."/>
            <person name="Lee J.-J."/>
        </authorList>
    </citation>
    <scope>NUCLEOTIDE SEQUENCE [LARGE SCALE GENOMIC DNA]</scope>
    <source>
        <strain evidence="9 10">DG31D</strain>
    </source>
</reference>
<evidence type="ECO:0000256" key="5">
    <source>
        <dbReference type="ARBA" id="ARBA00023237"/>
    </source>
</evidence>
<keyword evidence="4" id="KW-0472">Membrane</keyword>
<dbReference type="PATRIC" id="fig|1379910.4.peg.144"/>
<evidence type="ECO:0000259" key="7">
    <source>
        <dbReference type="Pfam" id="PF07980"/>
    </source>
</evidence>
<dbReference type="InterPro" id="IPR011990">
    <property type="entry name" value="TPR-like_helical_dom_sf"/>
</dbReference>
<dbReference type="KEGG" id="ruf:TH63_00690"/>
<feature type="chain" id="PRO_5005210887" description="RagB/SusD family nutrient uptake outer membrane protein" evidence="6">
    <location>
        <begin position="19"/>
        <end position="501"/>
    </location>
</feature>
<keyword evidence="5" id="KW-0998">Cell outer membrane</keyword>
<dbReference type="RefSeq" id="WP_048919227.1">
    <property type="nucleotide sequence ID" value="NZ_CP010777.1"/>
</dbReference>
<evidence type="ECO:0008006" key="11">
    <source>
        <dbReference type="Google" id="ProtNLM"/>
    </source>
</evidence>
<comment type="subcellular location">
    <subcellularLocation>
        <location evidence="1">Cell outer membrane</location>
    </subcellularLocation>
</comment>
<sequence>MKKKIIALSIFAGLSLQACEDLVVVEPKTSLAAGTALSTIGSYKAVLTSAYDRIQSFNYWGRDMALLGDALADNIYTETSQASGRYTGANRNTRGSHYNIYGTAYGTINDLNTIIANIDKLTVASSEETTKAQIKAQALALRAMVYFDLARIYGYEPNKIPTSGQGAGFNKSVVLRLVPTATPQEASLQERATVTEVYTQIETDLKAAIPVLDAAASTAARYKMNKGAAYALLGKVYLYWEKYADAEAQFKLALSNTNATLSSNIVSAFNTVPNPESLFELQFVQSTEMAGVLGVNDSPYSYTTPNGINAPLSGSANVATYGGQLPSVELLALFGLDATLSNQATVTDVRKSFFYRSGSTTSGTVQYTWARKYNAANGAYTDNIKIIRYADVLLMQAEAQVMQDKLAEAIVLLNTLKTSRNSAAVIPATKAELFQYIKDERRRELFYEGHRWFDLKRWGEGISKPALTAVGTIPSTDYRLLAAIPTAEVTLNPKLPQNPGY</sequence>
<accession>A0A0H4VL33</accession>
<evidence type="ECO:0000256" key="6">
    <source>
        <dbReference type="SAM" id="SignalP"/>
    </source>
</evidence>
<gene>
    <name evidence="9" type="ORF">TH63_00690</name>
</gene>
<dbReference type="AlphaFoldDB" id="A0A0H4VL33"/>
<feature type="domain" description="RagB/SusD" evidence="7">
    <location>
        <begin position="359"/>
        <end position="501"/>
    </location>
</feature>
<evidence type="ECO:0000313" key="10">
    <source>
        <dbReference type="Proteomes" id="UP000036458"/>
    </source>
</evidence>
<feature type="signal peptide" evidence="6">
    <location>
        <begin position="1"/>
        <end position="18"/>
    </location>
</feature>
<organism evidence="9 10">
    <name type="scientific">Rufibacter radiotolerans</name>
    <dbReference type="NCBI Taxonomy" id="1379910"/>
    <lineage>
        <taxon>Bacteria</taxon>
        <taxon>Pseudomonadati</taxon>
        <taxon>Bacteroidota</taxon>
        <taxon>Cytophagia</taxon>
        <taxon>Cytophagales</taxon>
        <taxon>Hymenobacteraceae</taxon>
        <taxon>Rufibacter</taxon>
    </lineage>
</organism>
<dbReference type="Pfam" id="PF14322">
    <property type="entry name" value="SusD-like_3"/>
    <property type="match status" value="1"/>
</dbReference>
<dbReference type="InterPro" id="IPR033985">
    <property type="entry name" value="SusD-like_N"/>
</dbReference>